<feature type="compositionally biased region" description="Polar residues" evidence="1">
    <location>
        <begin position="121"/>
        <end position="133"/>
    </location>
</feature>
<feature type="compositionally biased region" description="Polar residues" evidence="1">
    <location>
        <begin position="497"/>
        <end position="515"/>
    </location>
</feature>
<protein>
    <submittedName>
        <fullName evidence="2">CLUMA_CG017894, isoform A</fullName>
    </submittedName>
</protein>
<keyword evidence="3" id="KW-1185">Reference proteome</keyword>
<feature type="region of interest" description="Disordered" evidence="1">
    <location>
        <begin position="351"/>
        <end position="372"/>
    </location>
</feature>
<dbReference type="AlphaFoldDB" id="A0A1J1J1W1"/>
<feature type="compositionally biased region" description="Polar residues" evidence="1">
    <location>
        <begin position="460"/>
        <end position="474"/>
    </location>
</feature>
<feature type="compositionally biased region" description="Polar residues" evidence="1">
    <location>
        <begin position="566"/>
        <end position="585"/>
    </location>
</feature>
<proteinExistence type="predicted"/>
<name>A0A1J1J1W1_9DIPT</name>
<sequence>MDNLINFDEVIDNKKIQRSKSPIPFAYPLLVPEKLTNDINNPFDRLEQCLAYPDDPFESIETQAQLKIKIDPNEELHLQDGSLFSFDCFSMDSSQLSSSSNKNQSTKNSSLNSELSHKTVNRSQSDSSSTGNSKLCHEKLIKNNSADSIQKKSQPLLRLSFYNSPNSPLKCSSFNNNSDADNISVEAKKIAKKFALSKELSNEDINNISSQLVDISLNDSDFQDLNLKVLDNKNSTVVPSPPSADKIAKLQMQLQRIKKEADNEVPVPVKIKQEKLSPIKHEDKIKEEEIDNKEFEGILQNLRNVMSLGNKDEAKKHLNRLNELIGKDEKPSNEAKNTLHVQPIVRQDTFEIDADTGNRSYKNSTTPQKNGSEEIVKKLSEILGSSAVEVHSLDLGKHAMNQTKLVVVMPTSTPMKKPQRPSMSMSTSKVPTSAIKALEKKRPLTPMRNSLTSDRLKRLSSATAPRPVTNSNPYAQKLGVGTVRKSLMGSMEKSPHNLKSSIDGSRKTMTGTPRRSVSMKASIPQVSVSKPSPTKSSNFRPSTSAGVNSTTNKRTSIASFDKKRPSTVTASKPSSLSKQNFSKFKTPSAVRKVPKNDDGSLV</sequence>
<feature type="compositionally biased region" description="Low complexity" evidence="1">
    <location>
        <begin position="95"/>
        <end position="113"/>
    </location>
</feature>
<feature type="compositionally biased region" description="Polar residues" evidence="1">
    <location>
        <begin position="357"/>
        <end position="370"/>
    </location>
</feature>
<evidence type="ECO:0000256" key="1">
    <source>
        <dbReference type="SAM" id="MobiDB-lite"/>
    </source>
</evidence>
<reference evidence="2 3" key="1">
    <citation type="submission" date="2015-04" db="EMBL/GenBank/DDBJ databases">
        <authorList>
            <person name="Syromyatnikov M.Y."/>
            <person name="Popov V.N."/>
        </authorList>
    </citation>
    <scope>NUCLEOTIDE SEQUENCE [LARGE SCALE GENOMIC DNA]</scope>
</reference>
<feature type="compositionally biased region" description="Low complexity" evidence="1">
    <location>
        <begin position="526"/>
        <end position="537"/>
    </location>
</feature>
<accession>A0A1J1J1W1</accession>
<dbReference type="OrthoDB" id="7791427at2759"/>
<evidence type="ECO:0000313" key="2">
    <source>
        <dbReference type="EMBL" id="CRL04841.1"/>
    </source>
</evidence>
<organism evidence="2 3">
    <name type="scientific">Clunio marinus</name>
    <dbReference type="NCBI Taxonomy" id="568069"/>
    <lineage>
        <taxon>Eukaryota</taxon>
        <taxon>Metazoa</taxon>
        <taxon>Ecdysozoa</taxon>
        <taxon>Arthropoda</taxon>
        <taxon>Hexapoda</taxon>
        <taxon>Insecta</taxon>
        <taxon>Pterygota</taxon>
        <taxon>Neoptera</taxon>
        <taxon>Endopterygota</taxon>
        <taxon>Diptera</taxon>
        <taxon>Nematocera</taxon>
        <taxon>Chironomoidea</taxon>
        <taxon>Chironomidae</taxon>
        <taxon>Clunio</taxon>
    </lineage>
</organism>
<feature type="compositionally biased region" description="Polar residues" evidence="1">
    <location>
        <begin position="538"/>
        <end position="558"/>
    </location>
</feature>
<evidence type="ECO:0000313" key="3">
    <source>
        <dbReference type="Proteomes" id="UP000183832"/>
    </source>
</evidence>
<feature type="compositionally biased region" description="Polar residues" evidence="1">
    <location>
        <begin position="421"/>
        <end position="431"/>
    </location>
</feature>
<feature type="region of interest" description="Disordered" evidence="1">
    <location>
        <begin position="412"/>
        <end position="479"/>
    </location>
</feature>
<gene>
    <name evidence="2" type="ORF">CLUMA_CG017894</name>
</gene>
<feature type="region of interest" description="Disordered" evidence="1">
    <location>
        <begin position="491"/>
        <end position="602"/>
    </location>
</feature>
<feature type="region of interest" description="Disordered" evidence="1">
    <location>
        <begin position="95"/>
        <end position="134"/>
    </location>
</feature>
<dbReference type="EMBL" id="CVRI01000063">
    <property type="protein sequence ID" value="CRL04841.1"/>
    <property type="molecule type" value="Genomic_DNA"/>
</dbReference>
<dbReference type="Proteomes" id="UP000183832">
    <property type="component" value="Unassembled WGS sequence"/>
</dbReference>